<evidence type="ECO:0000313" key="2">
    <source>
        <dbReference type="Proteomes" id="UP000612456"/>
    </source>
</evidence>
<keyword evidence="2" id="KW-1185">Reference proteome</keyword>
<sequence length="61" mass="7226">MGSTARQGCDLVTHLFWVSHHLIIMFTIEEYIYYYMIVICDLKAGKFKGWHTFPNQEEKNA</sequence>
<organism evidence="1 2">
    <name type="scientific">Paenibacillus nasutitermitis</name>
    <dbReference type="NCBI Taxonomy" id="1652958"/>
    <lineage>
        <taxon>Bacteria</taxon>
        <taxon>Bacillati</taxon>
        <taxon>Bacillota</taxon>
        <taxon>Bacilli</taxon>
        <taxon>Bacillales</taxon>
        <taxon>Paenibacillaceae</taxon>
        <taxon>Paenibacillus</taxon>
    </lineage>
</organism>
<dbReference type="EMBL" id="BMHP01000005">
    <property type="protein sequence ID" value="GGD91261.1"/>
    <property type="molecule type" value="Genomic_DNA"/>
</dbReference>
<comment type="caution">
    <text evidence="1">The sequence shown here is derived from an EMBL/GenBank/DDBJ whole genome shotgun (WGS) entry which is preliminary data.</text>
</comment>
<accession>A0A916ZE43</accession>
<dbReference type="Proteomes" id="UP000612456">
    <property type="component" value="Unassembled WGS sequence"/>
</dbReference>
<reference evidence="1" key="1">
    <citation type="journal article" date="2014" name="Int. J. Syst. Evol. Microbiol.">
        <title>Complete genome sequence of Corynebacterium casei LMG S-19264T (=DSM 44701T), isolated from a smear-ripened cheese.</title>
        <authorList>
            <consortium name="US DOE Joint Genome Institute (JGI-PGF)"/>
            <person name="Walter F."/>
            <person name="Albersmeier A."/>
            <person name="Kalinowski J."/>
            <person name="Ruckert C."/>
        </authorList>
    </citation>
    <scope>NUCLEOTIDE SEQUENCE</scope>
    <source>
        <strain evidence="1">CGMCC 1.15178</strain>
    </source>
</reference>
<proteinExistence type="predicted"/>
<dbReference type="AlphaFoldDB" id="A0A916ZE43"/>
<name>A0A916ZE43_9BACL</name>
<protein>
    <submittedName>
        <fullName evidence="1">Uncharacterized protein</fullName>
    </submittedName>
</protein>
<reference evidence="1" key="2">
    <citation type="submission" date="2020-09" db="EMBL/GenBank/DDBJ databases">
        <authorList>
            <person name="Sun Q."/>
            <person name="Zhou Y."/>
        </authorList>
    </citation>
    <scope>NUCLEOTIDE SEQUENCE</scope>
    <source>
        <strain evidence="1">CGMCC 1.15178</strain>
    </source>
</reference>
<gene>
    <name evidence="1" type="ORF">GCM10010911_57450</name>
</gene>
<evidence type="ECO:0000313" key="1">
    <source>
        <dbReference type="EMBL" id="GGD91261.1"/>
    </source>
</evidence>